<comment type="similarity">
    <text evidence="1 3">Belongs to the enoyl-CoA hydratase/isomerase family.</text>
</comment>
<dbReference type="AlphaFoldDB" id="A0A8J7UKY1"/>
<dbReference type="Pfam" id="PF00378">
    <property type="entry name" value="ECH_1"/>
    <property type="match status" value="1"/>
</dbReference>
<dbReference type="EMBL" id="JAGIYY010000007">
    <property type="protein sequence ID" value="MBP0440340.1"/>
    <property type="molecule type" value="Genomic_DNA"/>
</dbReference>
<dbReference type="InterPro" id="IPR014748">
    <property type="entry name" value="Enoyl-CoA_hydra_C"/>
</dbReference>
<dbReference type="GO" id="GO:0016836">
    <property type="term" value="F:hydro-lyase activity"/>
    <property type="evidence" value="ECO:0007669"/>
    <property type="project" value="UniProtKB-ARBA"/>
</dbReference>
<proteinExistence type="inferred from homology"/>
<dbReference type="PANTHER" id="PTHR11941:SF54">
    <property type="entry name" value="ENOYL-COA HYDRATASE, MITOCHONDRIAL"/>
    <property type="match status" value="1"/>
</dbReference>
<dbReference type="SUPFAM" id="SSF52096">
    <property type="entry name" value="ClpP/crotonase"/>
    <property type="match status" value="1"/>
</dbReference>
<protein>
    <submittedName>
        <fullName evidence="4">Enoyl-CoA hydratase/isomerase family protein</fullName>
    </submittedName>
</protein>
<evidence type="ECO:0000256" key="2">
    <source>
        <dbReference type="ARBA" id="ARBA00023239"/>
    </source>
</evidence>
<keyword evidence="2" id="KW-0456">Lyase</keyword>
<dbReference type="PANTHER" id="PTHR11941">
    <property type="entry name" value="ENOYL-COA HYDRATASE-RELATED"/>
    <property type="match status" value="1"/>
</dbReference>
<dbReference type="Gene3D" id="3.90.226.10">
    <property type="entry name" value="2-enoyl-CoA Hydratase, Chain A, domain 1"/>
    <property type="match status" value="1"/>
</dbReference>
<dbReference type="Proteomes" id="UP000666240">
    <property type="component" value="Unassembled WGS sequence"/>
</dbReference>
<dbReference type="RefSeq" id="WP_209336373.1">
    <property type="nucleotide sequence ID" value="NZ_JAGIYY010000007.1"/>
</dbReference>
<evidence type="ECO:0000256" key="3">
    <source>
        <dbReference type="RuleBase" id="RU003707"/>
    </source>
</evidence>
<name>A0A8J7UKY1_9HYPH</name>
<dbReference type="InterPro" id="IPR029045">
    <property type="entry name" value="ClpP/crotonase-like_dom_sf"/>
</dbReference>
<reference evidence="4" key="1">
    <citation type="submission" date="2021-03" db="EMBL/GenBank/DDBJ databases">
        <title>Genome sequencing and assembly of Tianweitania sediminis.</title>
        <authorList>
            <person name="Chhetri G."/>
        </authorList>
    </citation>
    <scope>NUCLEOTIDE SEQUENCE</scope>
    <source>
        <strain evidence="4">Z8</strain>
    </source>
</reference>
<dbReference type="NCBIfam" id="NF006007">
    <property type="entry name" value="PRK08138.1"/>
    <property type="match status" value="1"/>
</dbReference>
<dbReference type="GO" id="GO:0006635">
    <property type="term" value="P:fatty acid beta-oxidation"/>
    <property type="evidence" value="ECO:0007669"/>
    <property type="project" value="TreeGrafter"/>
</dbReference>
<sequence length="256" mass="27395">MANVLVERAGTDVVLLRLNRPEARNALSPELREELRDLFLALDRDESCRAIVITGDMRAFAAGADIKAMAEATPAEMMERDDETNWAAIRNCRKPVIAAVNGYALGGGCELAMHCDIIIAGKSARFGQPEVKLGIMPGAGGTQRLTRAIGKFRAMQLLLTGDFLSAEEAHVAGLVSSVSEDDAVVGDALALAARIAALPPLAVEEIKRVVLTGMDMPLEAALKLEMRSAYLLFGTADKGEAMRAFVEKRPAVFTGK</sequence>
<comment type="caution">
    <text evidence="4">The sequence shown here is derived from an EMBL/GenBank/DDBJ whole genome shotgun (WGS) entry which is preliminary data.</text>
</comment>
<dbReference type="FunFam" id="1.10.12.10:FF:000001">
    <property type="entry name" value="Probable enoyl-CoA hydratase, mitochondrial"/>
    <property type="match status" value="1"/>
</dbReference>
<dbReference type="FunFam" id="3.90.226.10:FF:000009">
    <property type="entry name" value="Carnitinyl-CoA dehydratase"/>
    <property type="match status" value="1"/>
</dbReference>
<dbReference type="InterPro" id="IPR018376">
    <property type="entry name" value="Enoyl-CoA_hyd/isom_CS"/>
</dbReference>
<gene>
    <name evidence="4" type="ORF">J5Y06_16940</name>
</gene>
<organism evidence="4 5">
    <name type="scientific">Tianweitania sediminis</name>
    <dbReference type="NCBI Taxonomy" id="1502156"/>
    <lineage>
        <taxon>Bacteria</taxon>
        <taxon>Pseudomonadati</taxon>
        <taxon>Pseudomonadota</taxon>
        <taxon>Alphaproteobacteria</taxon>
        <taxon>Hyphomicrobiales</taxon>
        <taxon>Phyllobacteriaceae</taxon>
        <taxon>Tianweitania</taxon>
    </lineage>
</organism>
<dbReference type="Gene3D" id="1.10.12.10">
    <property type="entry name" value="Lyase 2-enoyl-coa Hydratase, Chain A, domain 2"/>
    <property type="match status" value="1"/>
</dbReference>
<evidence type="ECO:0000313" key="5">
    <source>
        <dbReference type="Proteomes" id="UP000666240"/>
    </source>
</evidence>
<evidence type="ECO:0000256" key="1">
    <source>
        <dbReference type="ARBA" id="ARBA00005254"/>
    </source>
</evidence>
<accession>A0A8J7UKY1</accession>
<evidence type="ECO:0000313" key="4">
    <source>
        <dbReference type="EMBL" id="MBP0440340.1"/>
    </source>
</evidence>
<dbReference type="PROSITE" id="PS00166">
    <property type="entry name" value="ENOYL_COA_HYDRATASE"/>
    <property type="match status" value="1"/>
</dbReference>
<keyword evidence="5" id="KW-1185">Reference proteome</keyword>
<dbReference type="InterPro" id="IPR001753">
    <property type="entry name" value="Enoyl-CoA_hydra/iso"/>
</dbReference>
<dbReference type="CDD" id="cd06558">
    <property type="entry name" value="crotonase-like"/>
    <property type="match status" value="1"/>
</dbReference>